<protein>
    <submittedName>
        <fullName evidence="1">Uncharacterized protein</fullName>
    </submittedName>
</protein>
<organism evidence="1">
    <name type="scientific">Arundo donax</name>
    <name type="common">Giant reed</name>
    <name type="synonym">Donax arundinaceus</name>
    <dbReference type="NCBI Taxonomy" id="35708"/>
    <lineage>
        <taxon>Eukaryota</taxon>
        <taxon>Viridiplantae</taxon>
        <taxon>Streptophyta</taxon>
        <taxon>Embryophyta</taxon>
        <taxon>Tracheophyta</taxon>
        <taxon>Spermatophyta</taxon>
        <taxon>Magnoliopsida</taxon>
        <taxon>Liliopsida</taxon>
        <taxon>Poales</taxon>
        <taxon>Poaceae</taxon>
        <taxon>PACMAD clade</taxon>
        <taxon>Arundinoideae</taxon>
        <taxon>Arundineae</taxon>
        <taxon>Arundo</taxon>
    </lineage>
</organism>
<reference evidence="1" key="1">
    <citation type="submission" date="2014-09" db="EMBL/GenBank/DDBJ databases">
        <authorList>
            <person name="Magalhaes I.L.F."/>
            <person name="Oliveira U."/>
            <person name="Santos F.R."/>
            <person name="Vidigal T.H.D.A."/>
            <person name="Brescovit A.D."/>
            <person name="Santos A.J."/>
        </authorList>
    </citation>
    <scope>NUCLEOTIDE SEQUENCE</scope>
    <source>
        <tissue evidence="1">Shoot tissue taken approximately 20 cm above the soil surface</tissue>
    </source>
</reference>
<reference evidence="1" key="2">
    <citation type="journal article" date="2015" name="Data Brief">
        <title>Shoot transcriptome of the giant reed, Arundo donax.</title>
        <authorList>
            <person name="Barrero R.A."/>
            <person name="Guerrero F.D."/>
            <person name="Moolhuijzen P."/>
            <person name="Goolsby J.A."/>
            <person name="Tidwell J."/>
            <person name="Bellgard S.E."/>
            <person name="Bellgard M.I."/>
        </authorList>
    </citation>
    <scope>NUCLEOTIDE SEQUENCE</scope>
    <source>
        <tissue evidence="1">Shoot tissue taken approximately 20 cm above the soil surface</tissue>
    </source>
</reference>
<accession>A0A0A9B6F3</accession>
<proteinExistence type="predicted"/>
<evidence type="ECO:0000313" key="1">
    <source>
        <dbReference type="EMBL" id="JAD58946.1"/>
    </source>
</evidence>
<dbReference type="AlphaFoldDB" id="A0A0A9B6F3"/>
<dbReference type="EMBL" id="GBRH01238949">
    <property type="protein sequence ID" value="JAD58946.1"/>
    <property type="molecule type" value="Transcribed_RNA"/>
</dbReference>
<sequence>MWISEVLHNLCEVPTGTNNGSNMKVYSSRKSALKKGLEPQSSLDVTSIVQQRGRMKAARLMKQPSLILEGAKSQTQHQFDRTSEHTLNINEVINQELLPMVPLGSESMYNGKGIDINSSPINSSLLVEGLTATINSPCQANRNATVLTDSAATQVAKINCLMEAPTLSLDRQVQQDVGKWMRDQSFYIHRMLGAHSAPLETLY</sequence>
<name>A0A0A9B6F3_ARUDO</name>